<keyword evidence="2" id="KW-1185">Reference proteome</keyword>
<accession>A0A9N9VKL8</accession>
<name>A0A9N9VKL8_9HYPO</name>
<reference evidence="1" key="1">
    <citation type="submission" date="2021-10" db="EMBL/GenBank/DDBJ databases">
        <authorList>
            <person name="Piombo E."/>
        </authorList>
    </citation>
    <scope>NUCLEOTIDE SEQUENCE</scope>
</reference>
<dbReference type="AlphaFoldDB" id="A0A9N9VKL8"/>
<dbReference type="OrthoDB" id="2322999at2759"/>
<proteinExistence type="predicted"/>
<evidence type="ECO:0000313" key="1">
    <source>
        <dbReference type="EMBL" id="CAH0023473.1"/>
    </source>
</evidence>
<gene>
    <name evidence="1" type="ORF">CRHIZ90672A_00010917</name>
</gene>
<evidence type="ECO:0000313" key="2">
    <source>
        <dbReference type="Proteomes" id="UP000696573"/>
    </source>
</evidence>
<dbReference type="Proteomes" id="UP000696573">
    <property type="component" value="Unassembled WGS sequence"/>
</dbReference>
<organism evidence="1 2">
    <name type="scientific">Clonostachys rhizophaga</name>
    <dbReference type="NCBI Taxonomy" id="160324"/>
    <lineage>
        <taxon>Eukaryota</taxon>
        <taxon>Fungi</taxon>
        <taxon>Dikarya</taxon>
        <taxon>Ascomycota</taxon>
        <taxon>Pezizomycotina</taxon>
        <taxon>Sordariomycetes</taxon>
        <taxon>Hypocreomycetidae</taxon>
        <taxon>Hypocreales</taxon>
        <taxon>Bionectriaceae</taxon>
        <taxon>Clonostachys</taxon>
    </lineage>
</organism>
<dbReference type="EMBL" id="CABFNQ020000692">
    <property type="protein sequence ID" value="CAH0023473.1"/>
    <property type="molecule type" value="Genomic_DNA"/>
</dbReference>
<comment type="caution">
    <text evidence="1">The sequence shown here is derived from an EMBL/GenBank/DDBJ whole genome shotgun (WGS) entry which is preliminary data.</text>
</comment>
<protein>
    <submittedName>
        <fullName evidence="1">Uncharacterized protein</fullName>
    </submittedName>
</protein>
<sequence length="123" mass="13699">MALVEQYSVAHFNSTPGLPAALQKHQKAGGNDWIHDAFGPLFREHGVERILGLGLMHHHLLLVEAWKSQTGARPSVWALNASEARLIPLEFAMDDDDSTVEYPNWASDEVVRFLNALSSLVLR</sequence>